<dbReference type="Proteomes" id="UP000027195">
    <property type="component" value="Unassembled WGS sequence"/>
</dbReference>
<gene>
    <name evidence="1" type="ORF">BOTBODRAFT_636733</name>
</gene>
<dbReference type="AlphaFoldDB" id="A0A067MVP9"/>
<evidence type="ECO:0000313" key="1">
    <source>
        <dbReference type="EMBL" id="KDQ19689.1"/>
    </source>
</evidence>
<reference evidence="2" key="1">
    <citation type="journal article" date="2014" name="Proc. Natl. Acad. Sci. U.S.A.">
        <title>Extensive sampling of basidiomycete genomes demonstrates inadequacy of the white-rot/brown-rot paradigm for wood decay fungi.</title>
        <authorList>
            <person name="Riley R."/>
            <person name="Salamov A.A."/>
            <person name="Brown D.W."/>
            <person name="Nagy L.G."/>
            <person name="Floudas D."/>
            <person name="Held B.W."/>
            <person name="Levasseur A."/>
            <person name="Lombard V."/>
            <person name="Morin E."/>
            <person name="Otillar R."/>
            <person name="Lindquist E.A."/>
            <person name="Sun H."/>
            <person name="LaButti K.M."/>
            <person name="Schmutz J."/>
            <person name="Jabbour D."/>
            <person name="Luo H."/>
            <person name="Baker S.E."/>
            <person name="Pisabarro A.G."/>
            <person name="Walton J.D."/>
            <person name="Blanchette R.A."/>
            <person name="Henrissat B."/>
            <person name="Martin F."/>
            <person name="Cullen D."/>
            <person name="Hibbett D.S."/>
            <person name="Grigoriev I.V."/>
        </authorList>
    </citation>
    <scope>NUCLEOTIDE SEQUENCE [LARGE SCALE GENOMIC DNA]</scope>
    <source>
        <strain evidence="2">FD-172 SS1</strain>
    </source>
</reference>
<keyword evidence="2" id="KW-1185">Reference proteome</keyword>
<organism evidence="1 2">
    <name type="scientific">Botryobasidium botryosum (strain FD-172 SS1)</name>
    <dbReference type="NCBI Taxonomy" id="930990"/>
    <lineage>
        <taxon>Eukaryota</taxon>
        <taxon>Fungi</taxon>
        <taxon>Dikarya</taxon>
        <taxon>Basidiomycota</taxon>
        <taxon>Agaricomycotina</taxon>
        <taxon>Agaricomycetes</taxon>
        <taxon>Cantharellales</taxon>
        <taxon>Botryobasidiaceae</taxon>
        <taxon>Botryobasidium</taxon>
    </lineage>
</organism>
<evidence type="ECO:0000313" key="2">
    <source>
        <dbReference type="Proteomes" id="UP000027195"/>
    </source>
</evidence>
<accession>A0A067MVP9</accession>
<dbReference type="HOGENOM" id="CLU_1777135_0_0_1"/>
<sequence>MFLSLDMSWDIIRWAQSEDVMISIFASISSLPLRALNVCRMHTYYRPQDHTPLATLAFHFLPTLRVFCLSDEQYWRVTIGEDGVTRQPQKMAYKDGCEALESFDWEWRDIFGQHRTSQGSGRPAASSNRTSGHVVEDGLPFFSSEF</sequence>
<name>A0A067MVP9_BOTB1</name>
<dbReference type="InParanoid" id="A0A067MVP9"/>
<protein>
    <submittedName>
        <fullName evidence="1">Uncharacterized protein</fullName>
    </submittedName>
</protein>
<dbReference type="EMBL" id="KL198019">
    <property type="protein sequence ID" value="KDQ19689.1"/>
    <property type="molecule type" value="Genomic_DNA"/>
</dbReference>
<proteinExistence type="predicted"/>